<dbReference type="Proteomes" id="UP001163321">
    <property type="component" value="Chromosome 9"/>
</dbReference>
<evidence type="ECO:0000313" key="2">
    <source>
        <dbReference type="Proteomes" id="UP001163321"/>
    </source>
</evidence>
<accession>A0ACC0VHW2</accession>
<proteinExistence type="predicted"/>
<sequence length="278" mass="31283">MRQHAYNYFQHQATGSVRSLLGKSTFSSSLGRSPASYKRQRTLAEQMDQLCLQSQGKDCTSAAPTSFNRRRGREKRPQDVESEGPRIVEIDEDGQDKIVSPVTSGSDSEGMMDTLDEFRTKKSGDTLRRLFTARSGPRRSYMDKMYRHYVTVAAPGTPLTSAQGQELVLFRPSVPPRSKLAERGSRSMSLGPHEVKHVSVREKHEWYQSYRSFMDDTAAERTTEPPRKARDGMDHVDLRSSIDDDHGSEIEDIVMEEDAGPKCPHAAGALTHTEWFGL</sequence>
<name>A0ACC0VHW2_9STRA</name>
<reference evidence="1 2" key="1">
    <citation type="journal article" date="2022" name="bioRxiv">
        <title>The genome of the oomycete Peronosclerospora sorghi, a cosmopolitan pathogen of maize and sorghum, is inflated with dispersed pseudogenes.</title>
        <authorList>
            <person name="Fletcher K."/>
            <person name="Martin F."/>
            <person name="Isakeit T."/>
            <person name="Cavanaugh K."/>
            <person name="Magill C."/>
            <person name="Michelmore R."/>
        </authorList>
    </citation>
    <scope>NUCLEOTIDE SEQUENCE [LARGE SCALE GENOMIC DNA]</scope>
    <source>
        <strain evidence="1">P6</strain>
    </source>
</reference>
<comment type="caution">
    <text evidence="1">The sequence shown here is derived from an EMBL/GenBank/DDBJ whole genome shotgun (WGS) entry which is preliminary data.</text>
</comment>
<evidence type="ECO:0000313" key="1">
    <source>
        <dbReference type="EMBL" id="KAI9905386.1"/>
    </source>
</evidence>
<gene>
    <name evidence="1" type="ORF">PsorP6_014157</name>
</gene>
<dbReference type="EMBL" id="CM047588">
    <property type="protein sequence ID" value="KAI9905386.1"/>
    <property type="molecule type" value="Genomic_DNA"/>
</dbReference>
<organism evidence="1 2">
    <name type="scientific">Peronosclerospora sorghi</name>
    <dbReference type="NCBI Taxonomy" id="230839"/>
    <lineage>
        <taxon>Eukaryota</taxon>
        <taxon>Sar</taxon>
        <taxon>Stramenopiles</taxon>
        <taxon>Oomycota</taxon>
        <taxon>Peronosporomycetes</taxon>
        <taxon>Peronosporales</taxon>
        <taxon>Peronosporaceae</taxon>
        <taxon>Peronosclerospora</taxon>
    </lineage>
</organism>
<keyword evidence="2" id="KW-1185">Reference proteome</keyword>
<protein>
    <submittedName>
        <fullName evidence="1">Uncharacterized protein</fullName>
    </submittedName>
</protein>